<evidence type="ECO:0000313" key="8">
    <source>
        <dbReference type="Proteomes" id="UP001152795"/>
    </source>
</evidence>
<comment type="similarity">
    <text evidence="2 6">Belongs to the Mediator complex subunit 18 family.</text>
</comment>
<evidence type="ECO:0000256" key="4">
    <source>
        <dbReference type="ARBA" id="ARBA00023163"/>
    </source>
</evidence>
<dbReference type="GO" id="GO:0016592">
    <property type="term" value="C:mediator complex"/>
    <property type="evidence" value="ECO:0007669"/>
    <property type="project" value="InterPro"/>
</dbReference>
<feature type="non-terminal residue" evidence="7">
    <location>
        <position position="1"/>
    </location>
</feature>
<comment type="caution">
    <text evidence="7">The sequence shown here is derived from an EMBL/GenBank/DDBJ whole genome shotgun (WGS) entry which is preliminary data.</text>
</comment>
<evidence type="ECO:0000256" key="3">
    <source>
        <dbReference type="ARBA" id="ARBA00023015"/>
    </source>
</evidence>
<evidence type="ECO:0000256" key="6">
    <source>
        <dbReference type="RuleBase" id="RU364150"/>
    </source>
</evidence>
<accession>A0A6S7GS19</accession>
<dbReference type="GO" id="GO:0006369">
    <property type="term" value="P:termination of RNA polymerase II transcription"/>
    <property type="evidence" value="ECO:0007669"/>
    <property type="project" value="TreeGrafter"/>
</dbReference>
<dbReference type="Pfam" id="PF09637">
    <property type="entry name" value="Med18"/>
    <property type="match status" value="1"/>
</dbReference>
<dbReference type="EMBL" id="CACRXK020002063">
    <property type="protein sequence ID" value="CAB3992496.1"/>
    <property type="molecule type" value="Genomic_DNA"/>
</dbReference>
<name>A0A6S7GS19_PARCT</name>
<keyword evidence="4 6" id="KW-0804">Transcription</keyword>
<keyword evidence="5 6" id="KW-0539">Nucleus</keyword>
<keyword evidence="8" id="KW-1185">Reference proteome</keyword>
<evidence type="ECO:0000256" key="5">
    <source>
        <dbReference type="ARBA" id="ARBA00023242"/>
    </source>
</evidence>
<protein>
    <recommendedName>
        <fullName evidence="6">Mediator of RNA polymerase II transcription subunit 18</fullName>
    </recommendedName>
    <alternativeName>
        <fullName evidence="6">Mediator complex subunit 18</fullName>
    </alternativeName>
</protein>
<evidence type="ECO:0000256" key="2">
    <source>
        <dbReference type="ARBA" id="ARBA00009814"/>
    </source>
</evidence>
<dbReference type="PANTHER" id="PTHR13321:SF2">
    <property type="entry name" value="MEDIATOR OF RNA POLYMERASE II TRANSCRIPTION SUBUNIT 18"/>
    <property type="match status" value="1"/>
</dbReference>
<proteinExistence type="inferred from homology"/>
<dbReference type="InterPro" id="IPR019095">
    <property type="entry name" value="Mediator_Med18"/>
</dbReference>
<dbReference type="PANTHER" id="PTHR13321">
    <property type="entry name" value="MEDIATOR OF RNA POLYMERASE II TRANSCRIPTION, SUBUNIT 18"/>
    <property type="match status" value="1"/>
</dbReference>
<keyword evidence="3 6" id="KW-0805">Transcription regulation</keyword>
<dbReference type="Gene3D" id="2.40.320.10">
    <property type="entry name" value="Hypothetical Protein Pfu-838710-001"/>
    <property type="match status" value="1"/>
</dbReference>
<comment type="subunit">
    <text evidence="6">Component of the Mediator complex.</text>
</comment>
<sequence length="100" mass="11422">QLRYLEELGFGFESEFVAKGYYFKKGDIRVTISRIHRLPTRGNTSHVEAISSSYLVEASVVSSVQQDSIGDELKSFTEQLRPIVHLEKVDHRKIQLLGNK</sequence>
<comment type="subcellular location">
    <subcellularLocation>
        <location evidence="1 6">Nucleus</location>
    </subcellularLocation>
</comment>
<organism evidence="7 8">
    <name type="scientific">Paramuricea clavata</name>
    <name type="common">Red gorgonian</name>
    <name type="synonym">Violescent sea-whip</name>
    <dbReference type="NCBI Taxonomy" id="317549"/>
    <lineage>
        <taxon>Eukaryota</taxon>
        <taxon>Metazoa</taxon>
        <taxon>Cnidaria</taxon>
        <taxon>Anthozoa</taxon>
        <taxon>Octocorallia</taxon>
        <taxon>Malacalcyonacea</taxon>
        <taxon>Plexauridae</taxon>
        <taxon>Paramuricea</taxon>
    </lineage>
</organism>
<dbReference type="GO" id="GO:0006357">
    <property type="term" value="P:regulation of transcription by RNA polymerase II"/>
    <property type="evidence" value="ECO:0007669"/>
    <property type="project" value="InterPro"/>
</dbReference>
<comment type="function">
    <text evidence="6">Component of the Mediator complex, a coactivator involved in the regulated transcription of nearly all RNA polymerase II-dependent genes. Mediator functions as a bridge to convey information from gene-specific regulatory proteins to the basal RNA polymerase II transcription machinery. Mediator is recruited to promoters by direct interactions with regulatory proteins and serves as a scaffold for the assembly of a functional preinitiation complex with RNA polymerase II and the general transcription factors.</text>
</comment>
<dbReference type="OrthoDB" id="10018982at2759"/>
<dbReference type="GO" id="GO:0003712">
    <property type="term" value="F:transcription coregulator activity"/>
    <property type="evidence" value="ECO:0007669"/>
    <property type="project" value="InterPro"/>
</dbReference>
<dbReference type="Proteomes" id="UP001152795">
    <property type="component" value="Unassembled WGS sequence"/>
</dbReference>
<dbReference type="GO" id="GO:0070847">
    <property type="term" value="C:core mediator complex"/>
    <property type="evidence" value="ECO:0007669"/>
    <property type="project" value="TreeGrafter"/>
</dbReference>
<keyword evidence="6" id="KW-0010">Activator</keyword>
<evidence type="ECO:0000313" key="7">
    <source>
        <dbReference type="EMBL" id="CAB3992496.1"/>
    </source>
</evidence>
<reference evidence="7" key="1">
    <citation type="submission" date="2020-04" db="EMBL/GenBank/DDBJ databases">
        <authorList>
            <person name="Alioto T."/>
            <person name="Alioto T."/>
            <person name="Gomez Garrido J."/>
        </authorList>
    </citation>
    <scope>NUCLEOTIDE SEQUENCE</scope>
    <source>
        <strain evidence="7">A484AB</strain>
    </source>
</reference>
<dbReference type="AlphaFoldDB" id="A0A6S7GS19"/>
<evidence type="ECO:0000256" key="1">
    <source>
        <dbReference type="ARBA" id="ARBA00004123"/>
    </source>
</evidence>
<gene>
    <name evidence="6" type="primary">MED18</name>
    <name evidence="7" type="ORF">PACLA_8A082927</name>
</gene>